<accession>A0A388LXU5</accession>
<dbReference type="PANTHER" id="PTHR22781:SF12">
    <property type="entry name" value="AP-3 COMPLEX SUBUNIT DELTA-1"/>
    <property type="match status" value="1"/>
</dbReference>
<evidence type="ECO:0000256" key="7">
    <source>
        <dbReference type="PIRNR" id="PIRNR037092"/>
    </source>
</evidence>
<feature type="region of interest" description="Disordered" evidence="8">
    <location>
        <begin position="527"/>
        <end position="769"/>
    </location>
</feature>
<dbReference type="InterPro" id="IPR016024">
    <property type="entry name" value="ARM-type_fold"/>
</dbReference>
<comment type="function">
    <text evidence="7">Part of the AP-3 complex, an adaptor-related complex which seems to be clathrin-associated. The complex is associated with the Golgi region as well as more peripheral structures. It facilitates the budding of vesicles from the Golgi membrane and may be directly involved in trafficking to the vacuole. It also function in maintaining the identity of lytic vacuoles and in regulating the transition between storage and lytic vacuoles.</text>
</comment>
<name>A0A388LXU5_CHABU</name>
<proteinExistence type="inferred from homology"/>
<dbReference type="PANTHER" id="PTHR22781">
    <property type="entry name" value="DELTA ADAPTIN-RELATED"/>
    <property type="match status" value="1"/>
</dbReference>
<dbReference type="OrthoDB" id="10264595at2759"/>
<dbReference type="EMBL" id="BFEA01000598">
    <property type="protein sequence ID" value="GBG87148.1"/>
    <property type="molecule type" value="Genomic_DNA"/>
</dbReference>
<evidence type="ECO:0000256" key="2">
    <source>
        <dbReference type="ARBA" id="ARBA00006613"/>
    </source>
</evidence>
<keyword evidence="6" id="KW-0472">Membrane</keyword>
<evidence type="ECO:0000259" key="9">
    <source>
        <dbReference type="Pfam" id="PF01602"/>
    </source>
</evidence>
<comment type="similarity">
    <text evidence="2 7">Belongs to the adaptor complexes large subunit family.</text>
</comment>
<dbReference type="Proteomes" id="UP000265515">
    <property type="component" value="Unassembled WGS sequence"/>
</dbReference>
<dbReference type="GO" id="GO:0010008">
    <property type="term" value="C:endosome membrane"/>
    <property type="evidence" value="ECO:0007669"/>
    <property type="project" value="TreeGrafter"/>
</dbReference>
<dbReference type="InterPro" id="IPR017105">
    <property type="entry name" value="AP3_complex_dsu"/>
</dbReference>
<feature type="compositionally biased region" description="Basic residues" evidence="8">
    <location>
        <begin position="1078"/>
        <end position="1089"/>
    </location>
</feature>
<dbReference type="PIRSF" id="PIRSF037092">
    <property type="entry name" value="AP3_complex_delta"/>
    <property type="match status" value="1"/>
</dbReference>
<evidence type="ECO:0000256" key="3">
    <source>
        <dbReference type="ARBA" id="ARBA00022448"/>
    </source>
</evidence>
<dbReference type="GO" id="GO:0006623">
    <property type="term" value="P:protein targeting to vacuole"/>
    <property type="evidence" value="ECO:0007669"/>
    <property type="project" value="TreeGrafter"/>
</dbReference>
<evidence type="ECO:0000313" key="10">
    <source>
        <dbReference type="EMBL" id="GBG87148.1"/>
    </source>
</evidence>
<feature type="compositionally biased region" description="Basic and acidic residues" evidence="8">
    <location>
        <begin position="1103"/>
        <end position="1112"/>
    </location>
</feature>
<feature type="compositionally biased region" description="Gly residues" evidence="8">
    <location>
        <begin position="744"/>
        <end position="756"/>
    </location>
</feature>
<keyword evidence="5 7" id="KW-0653">Protein transport</keyword>
<feature type="region of interest" description="Disordered" evidence="8">
    <location>
        <begin position="946"/>
        <end position="1017"/>
    </location>
</feature>
<keyword evidence="4" id="KW-0677">Repeat</keyword>
<reference evidence="10 11" key="1">
    <citation type="journal article" date="2018" name="Cell">
        <title>The Chara Genome: Secondary Complexity and Implications for Plant Terrestrialization.</title>
        <authorList>
            <person name="Nishiyama T."/>
            <person name="Sakayama H."/>
            <person name="Vries J.D."/>
            <person name="Buschmann H."/>
            <person name="Saint-Marcoux D."/>
            <person name="Ullrich K.K."/>
            <person name="Haas F.B."/>
            <person name="Vanderstraeten L."/>
            <person name="Becker D."/>
            <person name="Lang D."/>
            <person name="Vosolsobe S."/>
            <person name="Rombauts S."/>
            <person name="Wilhelmsson P.K.I."/>
            <person name="Janitza P."/>
            <person name="Kern R."/>
            <person name="Heyl A."/>
            <person name="Rumpler F."/>
            <person name="Villalobos L.I.A.C."/>
            <person name="Clay J.M."/>
            <person name="Skokan R."/>
            <person name="Toyoda A."/>
            <person name="Suzuki Y."/>
            <person name="Kagoshima H."/>
            <person name="Schijlen E."/>
            <person name="Tajeshwar N."/>
            <person name="Catarino B."/>
            <person name="Hetherington A.J."/>
            <person name="Saltykova A."/>
            <person name="Bonnot C."/>
            <person name="Breuninger H."/>
            <person name="Symeonidi A."/>
            <person name="Radhakrishnan G.V."/>
            <person name="Van Nieuwerburgh F."/>
            <person name="Deforce D."/>
            <person name="Chang C."/>
            <person name="Karol K.G."/>
            <person name="Hedrich R."/>
            <person name="Ulvskov P."/>
            <person name="Glockner G."/>
            <person name="Delwiche C.F."/>
            <person name="Petrasek J."/>
            <person name="Van de Peer Y."/>
            <person name="Friml J."/>
            <person name="Beilby M."/>
            <person name="Dolan L."/>
            <person name="Kohara Y."/>
            <person name="Sugano S."/>
            <person name="Fujiyama A."/>
            <person name="Delaux P.-M."/>
            <person name="Quint M."/>
            <person name="TheiBen G."/>
            <person name="Hagemann M."/>
            <person name="Harholt J."/>
            <person name="Dunand C."/>
            <person name="Zachgo S."/>
            <person name="Langdale J."/>
            <person name="Maumus F."/>
            <person name="Straeten D.V.D."/>
            <person name="Gould S.B."/>
            <person name="Rensing S.A."/>
        </authorList>
    </citation>
    <scope>NUCLEOTIDE SEQUENCE [LARGE SCALE GENOMIC DNA]</scope>
    <source>
        <strain evidence="10 11">S276</strain>
    </source>
</reference>
<sequence>MDSLFQKNLPDLVKGLRVTMVGEGRYLAQAMADVRREIKFNDPHVKTVALQKLMYIQMLQGLDVSWAAFNVIEVMSLPRFSHRQVGYQAASQFFNDDTDVMLLITNLLRKDLASPNQYEAGMALNCLASIVTPDLARELLADVLGLLNSGRPYLKKKAAAALVHFVRRYPDCLRMTIRRLTERMDDSDISVKCAAVSTLCEMAVCDPAPYLPLAPDLYQMLISSSNTWLVIKLVKIFGILAPLESRLGRKLADPLHAILTKTQARSLIFECVRTITVALPNHVGLVKVCVLKLREFLGSGDQNLKYLGLRALSHLMPQHVAVIAPYKDSVLGCLDRLDPCVQRMSLSLLTAMVSESSLRDTVRVLLRFMRSADGGLRDDLVSSILSMCGRDHYRMLHDFGWYVAVLVDLAKIPESIHGHEVARQWVEIILRVEGVRAEAVNQLRSLLIDPVLLGGPPKHPTVHHVLAAAAWATGEYAPHVADHRQMLEALLQPRVKLLPARVQAVYLQAILKIYVYASTRNDRMLYVAPSRSPRGRSRSNQGQRGGTPNSPRSRKSPYGSGGSNLPKLPLTVASESPSSSSSPASAVVSDGSSNLQPKSAALPATTEKGSTVGGNIPVGRGSGNGSSVTDAPSSTPLEPSSETAAESQQDMSNLPDNDVPENVLERGGQGSDGGARAVSVGSDTEPTGDDVAVETSLSEKQLRSPSLSSPPPVAVGKGALPSRDRSGSGLAMAKNERERQKRGSGSGSGIAGGGRDVSGHRRGPNSGWDRTEVDGLGYLIRAHIDMFSESVDLEVRERLGNLTSVLDHLGVPDSGAVIPVEEWNTAANQARTSADHRQLFSEGRYILLTMCRVFREEQMVAVSRNAQKRVAVPDCLVLEESLDSLDEVLGTEENERKAGCRYGVWEGDETGTITFRERRPKQAGNPAVAAAAKLQLDEHRQKNEIYYLSSPSSSSKKSYSSSSVEDLRDEAYPAAELSESLKRMSEDSGNTGEARALSEVSRSSARGERTTVGEVPSRRKGVKKLIVNLDGGGGDDVAHALEGVQAEGNLPTTARGSMHNHDAVSETERRTKDEGQKGHRKCGTNRKGVRSSGAQQKANKKKASMEKGEAETRLVTPQNCEHEDYRQSCQENGGDEWQQGGVHEAIEQLLDGENIGRPKEEVPLIDLNG</sequence>
<evidence type="ECO:0000313" key="11">
    <source>
        <dbReference type="Proteomes" id="UP000265515"/>
    </source>
</evidence>
<evidence type="ECO:0000256" key="5">
    <source>
        <dbReference type="ARBA" id="ARBA00022927"/>
    </source>
</evidence>
<feature type="domain" description="Clathrin/coatomer adaptor adaptin-like N-terminal" evidence="9">
    <location>
        <begin position="28"/>
        <end position="521"/>
    </location>
</feature>
<dbReference type="AlphaFoldDB" id="A0A388LXU5"/>
<comment type="caution">
    <text evidence="10">The sequence shown here is derived from an EMBL/GenBank/DDBJ whole genome shotgun (WGS) entry which is preliminary data.</text>
</comment>
<dbReference type="STRING" id="69332.A0A388LXU5"/>
<dbReference type="Gramene" id="GBG87148">
    <property type="protein sequence ID" value="GBG87148"/>
    <property type="gene ID" value="CBR_g44606"/>
</dbReference>
<dbReference type="SUPFAM" id="SSF48371">
    <property type="entry name" value="ARM repeat"/>
    <property type="match status" value="1"/>
</dbReference>
<feature type="compositionally biased region" description="Basic and acidic residues" evidence="8">
    <location>
        <begin position="1059"/>
        <end position="1077"/>
    </location>
</feature>
<dbReference type="Gene3D" id="1.25.10.10">
    <property type="entry name" value="Leucine-rich Repeat Variant"/>
    <property type="match status" value="1"/>
</dbReference>
<evidence type="ECO:0000256" key="1">
    <source>
        <dbReference type="ARBA" id="ARBA00004308"/>
    </source>
</evidence>
<protein>
    <recommendedName>
        <fullName evidence="7">AP-3 complex subunit delta</fullName>
    </recommendedName>
</protein>
<feature type="region of interest" description="Disordered" evidence="8">
    <location>
        <begin position="1049"/>
        <end position="1138"/>
    </location>
</feature>
<comment type="subunit">
    <text evidence="7">Adaptor protein complex 3 (AP-3) is a heterotetramer.</text>
</comment>
<dbReference type="GO" id="GO:0006896">
    <property type="term" value="P:Golgi to vacuole transport"/>
    <property type="evidence" value="ECO:0007669"/>
    <property type="project" value="TreeGrafter"/>
</dbReference>
<dbReference type="InterPro" id="IPR002553">
    <property type="entry name" value="Clathrin/coatomer_adapt-like_N"/>
</dbReference>
<dbReference type="GO" id="GO:0005794">
    <property type="term" value="C:Golgi apparatus"/>
    <property type="evidence" value="ECO:0007669"/>
    <property type="project" value="UniProtKB-SubCell"/>
</dbReference>
<dbReference type="Pfam" id="PF01602">
    <property type="entry name" value="Adaptin_N"/>
    <property type="match status" value="1"/>
</dbReference>
<evidence type="ECO:0000256" key="6">
    <source>
        <dbReference type="ARBA" id="ARBA00023136"/>
    </source>
</evidence>
<organism evidence="10 11">
    <name type="scientific">Chara braunii</name>
    <name type="common">Braun's stonewort</name>
    <dbReference type="NCBI Taxonomy" id="69332"/>
    <lineage>
        <taxon>Eukaryota</taxon>
        <taxon>Viridiplantae</taxon>
        <taxon>Streptophyta</taxon>
        <taxon>Charophyceae</taxon>
        <taxon>Charales</taxon>
        <taxon>Characeae</taxon>
        <taxon>Chara</taxon>
    </lineage>
</organism>
<evidence type="ECO:0000256" key="4">
    <source>
        <dbReference type="ARBA" id="ARBA00022737"/>
    </source>
</evidence>
<evidence type="ECO:0000256" key="8">
    <source>
        <dbReference type="SAM" id="MobiDB-lite"/>
    </source>
</evidence>
<comment type="subcellular location">
    <subcellularLocation>
        <location evidence="1">Endomembrane system</location>
    </subcellularLocation>
    <subcellularLocation>
        <location evidence="7">Golgi apparatus</location>
    </subcellularLocation>
</comment>
<keyword evidence="11" id="KW-1185">Reference proteome</keyword>
<feature type="compositionally biased region" description="Low complexity" evidence="8">
    <location>
        <begin position="572"/>
        <end position="593"/>
    </location>
</feature>
<feature type="compositionally biased region" description="Low complexity" evidence="8">
    <location>
        <begin position="632"/>
        <end position="643"/>
    </location>
</feature>
<keyword evidence="7" id="KW-0333">Golgi apparatus</keyword>
<gene>
    <name evidence="10" type="ORF">CBR_g44606</name>
</gene>
<dbReference type="GO" id="GO:0030123">
    <property type="term" value="C:AP-3 adaptor complex"/>
    <property type="evidence" value="ECO:0007669"/>
    <property type="project" value="InterPro"/>
</dbReference>
<keyword evidence="3 7" id="KW-0813">Transport</keyword>
<feature type="compositionally biased region" description="Polar residues" evidence="8">
    <location>
        <begin position="644"/>
        <end position="655"/>
    </location>
</feature>
<feature type="compositionally biased region" description="Low complexity" evidence="8">
    <location>
        <begin position="949"/>
        <end position="963"/>
    </location>
</feature>
<dbReference type="InterPro" id="IPR011989">
    <property type="entry name" value="ARM-like"/>
</dbReference>